<sequence length="235" mass="25680">MYQLDLNSWDVLNGWTQLSDDTRQEYLKAYHNAGKKLLVSAFGASEWPTTAGVDPAVSANNVADFVIKWGFDGCWTAEQWLITYTRVLRQRLPSPQYIVSHAPQAPYFFAGVYSGGGYLAIHQAVGDLIDFYNVQYYNQGSASYDTCETLFYQAGAWAAGSSVFEIAAAGVPLNKIVVGKPITPQGAANTGYMDAYSLAACFPEAKAKGWNGGVMGWQYSLDPSFNWISVLSASL</sequence>
<keyword evidence="3" id="KW-1185">Reference proteome</keyword>
<keyword evidence="2" id="KW-0378">Hydrolase</keyword>
<dbReference type="CDD" id="cd00598">
    <property type="entry name" value="GH18_chitinase-like"/>
    <property type="match status" value="1"/>
</dbReference>
<dbReference type="PROSITE" id="PS51910">
    <property type="entry name" value="GH18_2"/>
    <property type="match status" value="1"/>
</dbReference>
<evidence type="ECO:0000313" key="2">
    <source>
        <dbReference type="EMBL" id="ORY50409.1"/>
    </source>
</evidence>
<evidence type="ECO:0000259" key="1">
    <source>
        <dbReference type="PROSITE" id="PS51910"/>
    </source>
</evidence>
<name>A0A1Y2CTP1_9FUNG</name>
<organism evidence="2 3">
    <name type="scientific">Rhizoclosmatium globosum</name>
    <dbReference type="NCBI Taxonomy" id="329046"/>
    <lineage>
        <taxon>Eukaryota</taxon>
        <taxon>Fungi</taxon>
        <taxon>Fungi incertae sedis</taxon>
        <taxon>Chytridiomycota</taxon>
        <taxon>Chytridiomycota incertae sedis</taxon>
        <taxon>Chytridiomycetes</taxon>
        <taxon>Chytridiales</taxon>
        <taxon>Chytriomycetaceae</taxon>
        <taxon>Rhizoclosmatium</taxon>
    </lineage>
</organism>
<reference evidence="2 3" key="1">
    <citation type="submission" date="2016-07" db="EMBL/GenBank/DDBJ databases">
        <title>Pervasive Adenine N6-methylation of Active Genes in Fungi.</title>
        <authorList>
            <consortium name="DOE Joint Genome Institute"/>
            <person name="Mondo S.J."/>
            <person name="Dannebaum R.O."/>
            <person name="Kuo R.C."/>
            <person name="Labutti K."/>
            <person name="Haridas S."/>
            <person name="Kuo A."/>
            <person name="Salamov A."/>
            <person name="Ahrendt S.R."/>
            <person name="Lipzen A."/>
            <person name="Sullivan W."/>
            <person name="Andreopoulos W.B."/>
            <person name="Clum A."/>
            <person name="Lindquist E."/>
            <person name="Daum C."/>
            <person name="Ramamoorthy G.K."/>
            <person name="Gryganskyi A."/>
            <person name="Culley D."/>
            <person name="Magnuson J.K."/>
            <person name="James T.Y."/>
            <person name="O'Malley M.A."/>
            <person name="Stajich J.E."/>
            <person name="Spatafora J.W."/>
            <person name="Visel A."/>
            <person name="Grigoriev I.V."/>
        </authorList>
    </citation>
    <scope>NUCLEOTIDE SEQUENCE [LARGE SCALE GENOMIC DNA]</scope>
    <source>
        <strain evidence="2 3">JEL800</strain>
    </source>
</reference>
<proteinExistence type="predicted"/>
<feature type="domain" description="GH18" evidence="1">
    <location>
        <begin position="1"/>
        <end position="235"/>
    </location>
</feature>
<dbReference type="AlphaFoldDB" id="A0A1Y2CTP1"/>
<dbReference type="EMBL" id="MCGO01000007">
    <property type="protein sequence ID" value="ORY50409.1"/>
    <property type="molecule type" value="Genomic_DNA"/>
</dbReference>
<protein>
    <submittedName>
        <fullName evidence="2">Glycoside hydrolase</fullName>
    </submittedName>
</protein>
<gene>
    <name evidence="2" type="ORF">BCR33DRAFT_839231</name>
</gene>
<evidence type="ECO:0000313" key="3">
    <source>
        <dbReference type="Proteomes" id="UP000193642"/>
    </source>
</evidence>
<accession>A0A1Y2CTP1</accession>
<dbReference type="OrthoDB" id="2131278at2759"/>
<dbReference type="InterPro" id="IPR017853">
    <property type="entry name" value="GH"/>
</dbReference>
<dbReference type="GO" id="GO:0005975">
    <property type="term" value="P:carbohydrate metabolic process"/>
    <property type="evidence" value="ECO:0007669"/>
    <property type="project" value="InterPro"/>
</dbReference>
<dbReference type="Gene3D" id="3.20.20.80">
    <property type="entry name" value="Glycosidases"/>
    <property type="match status" value="1"/>
</dbReference>
<dbReference type="Proteomes" id="UP000193642">
    <property type="component" value="Unassembled WGS sequence"/>
</dbReference>
<dbReference type="GO" id="GO:0016787">
    <property type="term" value="F:hydrolase activity"/>
    <property type="evidence" value="ECO:0007669"/>
    <property type="project" value="UniProtKB-KW"/>
</dbReference>
<dbReference type="SUPFAM" id="SSF51445">
    <property type="entry name" value="(Trans)glycosidases"/>
    <property type="match status" value="1"/>
</dbReference>
<dbReference type="InterPro" id="IPR001223">
    <property type="entry name" value="Glyco_hydro18_cat"/>
</dbReference>
<comment type="caution">
    <text evidence="2">The sequence shown here is derived from an EMBL/GenBank/DDBJ whole genome shotgun (WGS) entry which is preliminary data.</text>
</comment>